<dbReference type="CDD" id="cd00814">
    <property type="entry name" value="MetRS_core"/>
    <property type="match status" value="1"/>
</dbReference>
<evidence type="ECO:0000256" key="10">
    <source>
        <dbReference type="RuleBase" id="RU363039"/>
    </source>
</evidence>
<evidence type="ECO:0000313" key="13">
    <source>
        <dbReference type="EMBL" id="KAF2863527.1"/>
    </source>
</evidence>
<dbReference type="GO" id="GO:0005524">
    <property type="term" value="F:ATP binding"/>
    <property type="evidence" value="ECO:0007669"/>
    <property type="project" value="UniProtKB-KW"/>
</dbReference>
<keyword evidence="5 10" id="KW-0067">ATP-binding</keyword>
<evidence type="ECO:0000256" key="6">
    <source>
        <dbReference type="ARBA" id="ARBA00022917"/>
    </source>
</evidence>
<evidence type="ECO:0000313" key="14">
    <source>
        <dbReference type="Proteomes" id="UP000799421"/>
    </source>
</evidence>
<keyword evidence="14" id="KW-1185">Reference proteome</keyword>
<dbReference type="Gene3D" id="3.40.50.620">
    <property type="entry name" value="HUPs"/>
    <property type="match status" value="1"/>
</dbReference>
<dbReference type="OrthoDB" id="24670at2759"/>
<dbReference type="InterPro" id="IPR015413">
    <property type="entry name" value="Methionyl/Leucyl_tRNA_Synth"/>
</dbReference>
<dbReference type="PANTHER" id="PTHR43326:SF1">
    <property type="entry name" value="METHIONINE--TRNA LIGASE, MITOCHONDRIAL"/>
    <property type="match status" value="1"/>
</dbReference>
<evidence type="ECO:0000256" key="1">
    <source>
        <dbReference type="ARBA" id="ARBA00005594"/>
    </source>
</evidence>
<feature type="domain" description="Methionyl/Leucyl tRNA synthetase" evidence="11">
    <location>
        <begin position="38"/>
        <end position="401"/>
    </location>
</feature>
<gene>
    <name evidence="13" type="ORF">K470DRAFT_103811</name>
</gene>
<dbReference type="InterPro" id="IPR033911">
    <property type="entry name" value="MetRS_core"/>
</dbReference>
<dbReference type="SUPFAM" id="SSF52374">
    <property type="entry name" value="Nucleotidylyl transferase"/>
    <property type="match status" value="1"/>
</dbReference>
<dbReference type="Gene3D" id="2.170.220.10">
    <property type="match status" value="1"/>
</dbReference>
<dbReference type="Pfam" id="PF09334">
    <property type="entry name" value="tRNA-synt_1g"/>
    <property type="match status" value="1"/>
</dbReference>
<dbReference type="GO" id="GO:0006431">
    <property type="term" value="P:methionyl-tRNA aminoacylation"/>
    <property type="evidence" value="ECO:0007669"/>
    <property type="project" value="InterPro"/>
</dbReference>
<dbReference type="PANTHER" id="PTHR43326">
    <property type="entry name" value="METHIONYL-TRNA SYNTHETASE"/>
    <property type="match status" value="1"/>
</dbReference>
<dbReference type="InterPro" id="IPR023457">
    <property type="entry name" value="Met-tRNA_synth_2"/>
</dbReference>
<evidence type="ECO:0000256" key="5">
    <source>
        <dbReference type="ARBA" id="ARBA00022840"/>
    </source>
</evidence>
<dbReference type="GO" id="GO:0004825">
    <property type="term" value="F:methionine-tRNA ligase activity"/>
    <property type="evidence" value="ECO:0007669"/>
    <property type="project" value="UniProtKB-EC"/>
</dbReference>
<evidence type="ECO:0000256" key="8">
    <source>
        <dbReference type="ARBA" id="ARBA00047364"/>
    </source>
</evidence>
<keyword evidence="4 10" id="KW-0547">Nucleotide-binding</keyword>
<dbReference type="EMBL" id="MU005960">
    <property type="protein sequence ID" value="KAF2863527.1"/>
    <property type="molecule type" value="Genomic_DNA"/>
</dbReference>
<dbReference type="EC" id="6.1.1.10" evidence="2"/>
<keyword evidence="7 10" id="KW-0030">Aminoacyl-tRNA synthetase</keyword>
<keyword evidence="6 10" id="KW-0648">Protein biosynthesis</keyword>
<dbReference type="Gene3D" id="1.10.730.10">
    <property type="entry name" value="Isoleucyl-tRNA Synthetase, Domain 1"/>
    <property type="match status" value="1"/>
</dbReference>
<comment type="similarity">
    <text evidence="1 10">Belongs to the class-I aminoacyl-tRNA synthetase family.</text>
</comment>
<protein>
    <recommendedName>
        <fullName evidence="9">Probable methionine--tRNA ligase, mitochondrial</fullName>
        <ecNumber evidence="2">6.1.1.10</ecNumber>
    </recommendedName>
</protein>
<dbReference type="InterPro" id="IPR014729">
    <property type="entry name" value="Rossmann-like_a/b/a_fold"/>
</dbReference>
<evidence type="ECO:0000259" key="12">
    <source>
        <dbReference type="Pfam" id="PF19303"/>
    </source>
</evidence>
<evidence type="ECO:0000256" key="4">
    <source>
        <dbReference type="ARBA" id="ARBA00022741"/>
    </source>
</evidence>
<dbReference type="SUPFAM" id="SSF47323">
    <property type="entry name" value="Anticodon-binding domain of a subclass of class I aminoacyl-tRNA synthetases"/>
    <property type="match status" value="1"/>
</dbReference>
<feature type="domain" description="Methionyl-tRNA synthetase anticodon-binding" evidence="12">
    <location>
        <begin position="425"/>
        <end position="532"/>
    </location>
</feature>
<dbReference type="AlphaFoldDB" id="A0A6A7C8G3"/>
<dbReference type="GO" id="GO:0005739">
    <property type="term" value="C:mitochondrion"/>
    <property type="evidence" value="ECO:0007669"/>
    <property type="project" value="UniProtKB-ARBA"/>
</dbReference>
<evidence type="ECO:0000256" key="7">
    <source>
        <dbReference type="ARBA" id="ARBA00023146"/>
    </source>
</evidence>
<dbReference type="Proteomes" id="UP000799421">
    <property type="component" value="Unassembled WGS sequence"/>
</dbReference>
<dbReference type="InterPro" id="IPR041872">
    <property type="entry name" value="Anticodon_Met"/>
</dbReference>
<dbReference type="PRINTS" id="PR01041">
    <property type="entry name" value="TRNASYNTHMET"/>
</dbReference>
<evidence type="ECO:0000256" key="3">
    <source>
        <dbReference type="ARBA" id="ARBA00022598"/>
    </source>
</evidence>
<dbReference type="InterPro" id="IPR009080">
    <property type="entry name" value="tRNAsynth_Ia_anticodon-bd"/>
</dbReference>
<name>A0A6A7C8G3_9PEZI</name>
<accession>A0A6A7C8G3</accession>
<evidence type="ECO:0000259" key="11">
    <source>
        <dbReference type="Pfam" id="PF09334"/>
    </source>
</evidence>
<reference evidence="13" key="1">
    <citation type="journal article" date="2020" name="Stud. Mycol.">
        <title>101 Dothideomycetes genomes: a test case for predicting lifestyles and emergence of pathogens.</title>
        <authorList>
            <person name="Haridas S."/>
            <person name="Albert R."/>
            <person name="Binder M."/>
            <person name="Bloem J."/>
            <person name="Labutti K."/>
            <person name="Salamov A."/>
            <person name="Andreopoulos B."/>
            <person name="Baker S."/>
            <person name="Barry K."/>
            <person name="Bills G."/>
            <person name="Bluhm B."/>
            <person name="Cannon C."/>
            <person name="Castanera R."/>
            <person name="Culley D."/>
            <person name="Daum C."/>
            <person name="Ezra D."/>
            <person name="Gonzalez J."/>
            <person name="Henrissat B."/>
            <person name="Kuo A."/>
            <person name="Liang C."/>
            <person name="Lipzen A."/>
            <person name="Lutzoni F."/>
            <person name="Magnuson J."/>
            <person name="Mondo S."/>
            <person name="Nolan M."/>
            <person name="Ohm R."/>
            <person name="Pangilinan J."/>
            <person name="Park H.-J."/>
            <person name="Ramirez L."/>
            <person name="Alfaro M."/>
            <person name="Sun H."/>
            <person name="Tritt A."/>
            <person name="Yoshinaga Y."/>
            <person name="Zwiers L.-H."/>
            <person name="Turgeon B."/>
            <person name="Goodwin S."/>
            <person name="Spatafora J."/>
            <person name="Crous P."/>
            <person name="Grigoriev I."/>
        </authorList>
    </citation>
    <scope>NUCLEOTIDE SEQUENCE</scope>
    <source>
        <strain evidence="13">CBS 480.64</strain>
    </source>
</reference>
<evidence type="ECO:0000256" key="9">
    <source>
        <dbReference type="ARBA" id="ARBA00068817"/>
    </source>
</evidence>
<comment type="catalytic activity">
    <reaction evidence="8">
        <text>tRNA(Met) + L-methionine + ATP = L-methionyl-tRNA(Met) + AMP + diphosphate</text>
        <dbReference type="Rhea" id="RHEA:13481"/>
        <dbReference type="Rhea" id="RHEA-COMP:9667"/>
        <dbReference type="Rhea" id="RHEA-COMP:9698"/>
        <dbReference type="ChEBI" id="CHEBI:30616"/>
        <dbReference type="ChEBI" id="CHEBI:33019"/>
        <dbReference type="ChEBI" id="CHEBI:57844"/>
        <dbReference type="ChEBI" id="CHEBI:78442"/>
        <dbReference type="ChEBI" id="CHEBI:78530"/>
        <dbReference type="ChEBI" id="CHEBI:456215"/>
        <dbReference type="EC" id="6.1.1.10"/>
    </reaction>
</comment>
<proteinExistence type="inferred from homology"/>
<sequence length="569" mass="64281">MRLNVAARRSPWPWPYHHCPRLCQQFRPLTTVPKQKPYYLTTPMFYVNASPHLGHMYTLILSDVLTRWKRLCGRRSVLVTGTDEHGLKVQQAAAASGMAPQEFCDSGAALFKELGEKCGANMTLFVRTTADSHKRGVEQAWKTLRNKGYVYQAKHEGWYCVADECFYPSGAVEVRVDPRTGRKMMCSTETGREVEWSSEVNWHFNLSHFQEDLLRFYENNDGFIVPKQRFDDVKREVAAGLKNLSISRPVERLSWGVRVPDDASQTVYVWLDALLAYATAAGYPDVARLGCWPADVHVIGKDIVRFHAIYWPAFCLALGLPPPRQLLTHSHWTLGKMKMSKSVGNVVNPFFALERFGTDTLRWFLIHEGAIVDDADYDNALVASKYMKFLQGGLGNLESRVTRGKSWSIPRAVKRCSARLSPESASAELLTSLQTLPSRTASHMEALRPERALRTIMSLVVKANSYLQIAQPWAVIKRIQENSGDEEELTSKLDESIYLAAESLRLVGILLQPFIPQKAEMLLDRLGVDKTRRSWDWCAVGADSTYGVPMMDLGKGKKGVLFQDLDCIN</sequence>
<dbReference type="NCBIfam" id="TIGR00398">
    <property type="entry name" value="metG"/>
    <property type="match status" value="1"/>
</dbReference>
<organism evidence="13 14">
    <name type="scientific">Piedraia hortae CBS 480.64</name>
    <dbReference type="NCBI Taxonomy" id="1314780"/>
    <lineage>
        <taxon>Eukaryota</taxon>
        <taxon>Fungi</taxon>
        <taxon>Dikarya</taxon>
        <taxon>Ascomycota</taxon>
        <taxon>Pezizomycotina</taxon>
        <taxon>Dothideomycetes</taxon>
        <taxon>Dothideomycetidae</taxon>
        <taxon>Capnodiales</taxon>
        <taxon>Piedraiaceae</taxon>
        <taxon>Piedraia</taxon>
    </lineage>
</organism>
<dbReference type="FunFam" id="2.170.220.10:FF:000001">
    <property type="entry name" value="methionine--tRNA ligase, mitochondrial"/>
    <property type="match status" value="1"/>
</dbReference>
<keyword evidence="3 10" id="KW-0436">Ligase</keyword>
<evidence type="ECO:0000256" key="2">
    <source>
        <dbReference type="ARBA" id="ARBA00012838"/>
    </source>
</evidence>
<dbReference type="InterPro" id="IPR014758">
    <property type="entry name" value="Met-tRNA_synth"/>
</dbReference>
<dbReference type="Pfam" id="PF19303">
    <property type="entry name" value="Anticodon_3"/>
    <property type="match status" value="1"/>
</dbReference>